<dbReference type="CDD" id="cd00170">
    <property type="entry name" value="SEC14"/>
    <property type="match status" value="1"/>
</dbReference>
<gene>
    <name evidence="4" type="ORF">FKW77_005530</name>
</gene>
<dbReference type="GO" id="GO:0005737">
    <property type="term" value="C:cytoplasm"/>
    <property type="evidence" value="ECO:0007669"/>
    <property type="project" value="TreeGrafter"/>
</dbReference>
<dbReference type="PROSITE" id="PS50238">
    <property type="entry name" value="RHOGAP"/>
    <property type="match status" value="1"/>
</dbReference>
<dbReference type="InterPro" id="IPR001251">
    <property type="entry name" value="CRAL-TRIO_dom"/>
</dbReference>
<dbReference type="InterPro" id="IPR000198">
    <property type="entry name" value="RhoGAP_dom"/>
</dbReference>
<dbReference type="Gene3D" id="1.10.555.10">
    <property type="entry name" value="Rho GTPase activation protein"/>
    <property type="match status" value="1"/>
</dbReference>
<feature type="compositionally biased region" description="Polar residues" evidence="1">
    <location>
        <begin position="706"/>
        <end position="717"/>
    </location>
</feature>
<dbReference type="PROSITE" id="PS50191">
    <property type="entry name" value="CRAL_TRIO"/>
    <property type="match status" value="1"/>
</dbReference>
<dbReference type="SUPFAM" id="SSF52087">
    <property type="entry name" value="CRAL/TRIO domain"/>
    <property type="match status" value="1"/>
</dbReference>
<dbReference type="GO" id="GO:0005096">
    <property type="term" value="F:GTPase activator activity"/>
    <property type="evidence" value="ECO:0007669"/>
    <property type="project" value="TreeGrafter"/>
</dbReference>
<dbReference type="InterPro" id="IPR008936">
    <property type="entry name" value="Rho_GTPase_activation_prot"/>
</dbReference>
<evidence type="ECO:0000256" key="1">
    <source>
        <dbReference type="SAM" id="MobiDB-lite"/>
    </source>
</evidence>
<dbReference type="Proteomes" id="UP000316270">
    <property type="component" value="Chromosome 15"/>
</dbReference>
<accession>A0A517LLI1</accession>
<dbReference type="STRING" id="50376.A0A517LLI1"/>
<evidence type="ECO:0000259" key="3">
    <source>
        <dbReference type="PROSITE" id="PS50238"/>
    </source>
</evidence>
<dbReference type="GO" id="GO:0007264">
    <property type="term" value="P:small GTPase-mediated signal transduction"/>
    <property type="evidence" value="ECO:0007669"/>
    <property type="project" value="TreeGrafter"/>
</dbReference>
<evidence type="ECO:0000313" key="4">
    <source>
        <dbReference type="EMBL" id="QDS76502.1"/>
    </source>
</evidence>
<dbReference type="AlphaFoldDB" id="A0A517LLI1"/>
<dbReference type="PANTHER" id="PTHR45808">
    <property type="entry name" value="RHO GTPASE-ACTIVATING PROTEIN 68F"/>
    <property type="match status" value="1"/>
</dbReference>
<dbReference type="Pfam" id="PF00620">
    <property type="entry name" value="RhoGAP"/>
    <property type="match status" value="1"/>
</dbReference>
<dbReference type="EMBL" id="CP042199">
    <property type="protein sequence ID" value="QDS76502.1"/>
    <property type="molecule type" value="Genomic_DNA"/>
</dbReference>
<evidence type="ECO:0008006" key="6">
    <source>
        <dbReference type="Google" id="ProtNLM"/>
    </source>
</evidence>
<organism evidence="4 5">
    <name type="scientific">Venturia effusa</name>
    <dbReference type="NCBI Taxonomy" id="50376"/>
    <lineage>
        <taxon>Eukaryota</taxon>
        <taxon>Fungi</taxon>
        <taxon>Dikarya</taxon>
        <taxon>Ascomycota</taxon>
        <taxon>Pezizomycotina</taxon>
        <taxon>Dothideomycetes</taxon>
        <taxon>Pleosporomycetidae</taxon>
        <taxon>Venturiales</taxon>
        <taxon>Venturiaceae</taxon>
        <taxon>Venturia</taxon>
    </lineage>
</organism>
<dbReference type="PROSITE" id="PS51257">
    <property type="entry name" value="PROKAR_LIPOPROTEIN"/>
    <property type="match status" value="1"/>
</dbReference>
<dbReference type="Pfam" id="PF13716">
    <property type="entry name" value="CRAL_TRIO_2"/>
    <property type="match status" value="1"/>
</dbReference>
<sequence length="822" mass="91431">MRLQLPPEYAIALCTSSSCYLMPLPQYNSLIAASQYAKKQVMRHFKQRVRGSSISTVAPPPGSADHNPQMSKAATSILYRSPLNSKSNHPIYILNAAALPDTNEVDYDTLLPYVLARLPGEEELVQGAEYEVILFAGGPEDGATSARKSYPGIGWFVQAYHVLSRAMRKRIQRLYIVHQRTWIRMMFEVFSTVASPKFRKKIVHASTLTDLARYINIQDLLIPPSAYLRDREINPDIHVQHVSGRRAFSSRVPLPKNFDGQSRLPRVLRETTNFILLDDNITTEGMFRIPPHVRLKEILREAYDRGQKFIVWKEQGVALPMPNYEHMRDITSIIREIDQHEAYGVHLAAGLMKLWYAELREPLFPSNCYRDLRKIFGNAEEPPTSKNLAELFSTRSEWSILPLTSREICTRHLIPVLAAVSARSDSNKMTAENLAVCFAPTLVCGPDQMEDAKISSIIRRILTAAGEMWSQGLREACGVDERAFALDLQPPSRMDDYEDPLLHEVHEIEMHTRSPSDKSPVSPAGFQEEQKIGFISMRDNDSSVHSETPPPLPPRQPIVHQSQESGKPPAARSSIETQMSSPTPRRINTSHSQEPGAIPAATRSAGGYLPPGRPRRNTAMNSQEPATNPALPRRSAEIYGRPPRRSSAITSQETGIIPAAPSSSADMGNRPTPRQLFYDHGQDLGTIPSTKGSSGDSPVRPCPSRVPTTATFDSQDSQNWHVQIEELSVRTENLNLRRKPAPPLAVPPRYSTIAATPDEVTESPSQYMAPSNGFGPPRRGDWSFDTAGVQSPVNGSAMQSRQNSVLRRKPVTPSSGSGDDAR</sequence>
<evidence type="ECO:0000313" key="5">
    <source>
        <dbReference type="Proteomes" id="UP000316270"/>
    </source>
</evidence>
<feature type="region of interest" description="Disordered" evidence="1">
    <location>
        <begin position="756"/>
        <end position="822"/>
    </location>
</feature>
<dbReference type="Gene3D" id="3.40.525.10">
    <property type="entry name" value="CRAL-TRIO lipid binding domain"/>
    <property type="match status" value="1"/>
</dbReference>
<proteinExistence type="predicted"/>
<dbReference type="SMART" id="SM00324">
    <property type="entry name" value="RhoGAP"/>
    <property type="match status" value="1"/>
</dbReference>
<evidence type="ECO:0000259" key="2">
    <source>
        <dbReference type="PROSITE" id="PS50191"/>
    </source>
</evidence>
<feature type="region of interest" description="Disordered" evidence="1">
    <location>
        <begin position="540"/>
        <end position="717"/>
    </location>
</feature>
<feature type="compositionally biased region" description="Polar residues" evidence="1">
    <location>
        <begin position="574"/>
        <end position="593"/>
    </location>
</feature>
<feature type="compositionally biased region" description="Polar residues" evidence="1">
    <location>
        <begin position="812"/>
        <end position="822"/>
    </location>
</feature>
<dbReference type="SUPFAM" id="SSF48350">
    <property type="entry name" value="GTPase activation domain, GAP"/>
    <property type="match status" value="1"/>
</dbReference>
<keyword evidence="5" id="KW-1185">Reference proteome</keyword>
<feature type="compositionally biased region" description="Polar residues" evidence="1">
    <location>
        <begin position="687"/>
        <end position="696"/>
    </location>
</feature>
<dbReference type="CDD" id="cd00159">
    <property type="entry name" value="RhoGAP"/>
    <property type="match status" value="1"/>
</dbReference>
<dbReference type="PANTHER" id="PTHR45808:SF2">
    <property type="entry name" value="RHO GTPASE-ACTIVATING PROTEIN 68F"/>
    <property type="match status" value="1"/>
</dbReference>
<dbReference type="InterPro" id="IPR036865">
    <property type="entry name" value="CRAL-TRIO_dom_sf"/>
</dbReference>
<reference evidence="4 5" key="1">
    <citation type="submission" date="2019-07" db="EMBL/GenBank/DDBJ databases">
        <title>Finished genome of Venturia effusa.</title>
        <authorList>
            <person name="Young C.A."/>
            <person name="Cox M.P."/>
            <person name="Ganley A.R.D."/>
            <person name="David W.J."/>
        </authorList>
    </citation>
    <scope>NUCLEOTIDE SEQUENCE [LARGE SCALE GENOMIC DNA]</scope>
    <source>
        <strain evidence="5">albino</strain>
    </source>
</reference>
<feature type="domain" description="CRAL-TRIO" evidence="2">
    <location>
        <begin position="67"/>
        <end position="223"/>
    </location>
</feature>
<protein>
    <recommendedName>
        <fullName evidence="6">Rho-GAP domain-containing protein</fullName>
    </recommendedName>
</protein>
<feature type="domain" description="Rho-GAP" evidence="3">
    <location>
        <begin position="252"/>
        <end position="469"/>
    </location>
</feature>
<dbReference type="OrthoDB" id="410651at2759"/>
<name>A0A517LLI1_9PEZI</name>
<feature type="compositionally biased region" description="Polar residues" evidence="1">
    <location>
        <begin position="788"/>
        <end position="805"/>
    </location>
</feature>